<evidence type="ECO:0000256" key="7">
    <source>
        <dbReference type="RuleBase" id="RU363069"/>
    </source>
</evidence>
<comment type="function">
    <text evidence="7">SbcCD cleaves DNA hairpin structures. These structures can inhibit DNA replication and are intermediates in certain DNA recombination reactions. The complex acts as a 3'-&gt;5' double strand exonuclease that can open hairpins. It also has a 5' single-strand endonuclease activity.</text>
</comment>
<comment type="similarity">
    <text evidence="1 7">Belongs to the SbcD family.</text>
</comment>
<organism evidence="10 11">
    <name type="scientific">Dolosigranulum pigrum</name>
    <dbReference type="NCBI Taxonomy" id="29394"/>
    <lineage>
        <taxon>Bacteria</taxon>
        <taxon>Bacillati</taxon>
        <taxon>Bacillota</taxon>
        <taxon>Bacilli</taxon>
        <taxon>Lactobacillales</taxon>
        <taxon>Carnobacteriaceae</taxon>
        <taxon>Dolosigranulum</taxon>
    </lineage>
</organism>
<dbReference type="PANTHER" id="PTHR30337:SF0">
    <property type="entry name" value="NUCLEASE SBCCD SUBUNIT D"/>
    <property type="match status" value="1"/>
</dbReference>
<evidence type="ECO:0000259" key="9">
    <source>
        <dbReference type="Pfam" id="PF12320"/>
    </source>
</evidence>
<name>A0A1S8KPK7_9LACT</name>
<dbReference type="GO" id="GO:0004519">
    <property type="term" value="F:endonuclease activity"/>
    <property type="evidence" value="ECO:0007669"/>
    <property type="project" value="UniProtKB-KW"/>
</dbReference>
<keyword evidence="7" id="KW-0235">DNA replication</keyword>
<dbReference type="InterPro" id="IPR050535">
    <property type="entry name" value="DNA_Repair-Maintenance_Comp"/>
</dbReference>
<dbReference type="InterPro" id="IPR029052">
    <property type="entry name" value="Metallo-depent_PP-like"/>
</dbReference>
<evidence type="ECO:0000256" key="4">
    <source>
        <dbReference type="ARBA" id="ARBA00022722"/>
    </source>
</evidence>
<dbReference type="Gene3D" id="3.60.21.10">
    <property type="match status" value="1"/>
</dbReference>
<dbReference type="SUPFAM" id="SSF56300">
    <property type="entry name" value="Metallo-dependent phosphatases"/>
    <property type="match status" value="1"/>
</dbReference>
<keyword evidence="4 7" id="KW-0540">Nuclease</keyword>
<dbReference type="AlphaFoldDB" id="A0A1S8KPK7"/>
<evidence type="ECO:0000256" key="3">
    <source>
        <dbReference type="ARBA" id="ARBA00013365"/>
    </source>
</evidence>
<keyword evidence="7" id="KW-0233">DNA recombination</keyword>
<dbReference type="CDD" id="cd00840">
    <property type="entry name" value="MPP_Mre11_N"/>
    <property type="match status" value="1"/>
</dbReference>
<reference evidence="10 11" key="1">
    <citation type="submission" date="2017-01" db="EMBL/GenBank/DDBJ databases">
        <title>Complete Genome Sequence of Dolosigranulum pigrum isolated from a Patient with interstitial lung disease.</title>
        <authorList>
            <person name="Mukhopadhyay R."/>
            <person name="Joaquin J."/>
            <person name="Hogue R."/>
            <person name="Fitzgerald S."/>
            <person name="Jospin G."/>
            <person name="Eisen J.A."/>
            <person name="Chaturvedi V."/>
        </authorList>
    </citation>
    <scope>NUCLEOTIDE SEQUENCE [LARGE SCALE GENOMIC DNA]</scope>
    <source>
        <strain evidence="10 11">15S00348</strain>
    </source>
</reference>
<keyword evidence="7" id="KW-0255">Endonuclease</keyword>
<comment type="subunit">
    <text evidence="2 7">Heterodimer of SbcC and SbcD.</text>
</comment>
<keyword evidence="5 7" id="KW-0378">Hydrolase</keyword>
<dbReference type="Pfam" id="PF12320">
    <property type="entry name" value="SbcD_C"/>
    <property type="match status" value="1"/>
</dbReference>
<evidence type="ECO:0000313" key="10">
    <source>
        <dbReference type="EMBL" id="OOL81668.1"/>
    </source>
</evidence>
<protein>
    <recommendedName>
        <fullName evidence="3 7">Nuclease SbcCD subunit D</fullName>
    </recommendedName>
</protein>
<dbReference type="Pfam" id="PF00149">
    <property type="entry name" value="Metallophos"/>
    <property type="match status" value="1"/>
</dbReference>
<dbReference type="EMBL" id="MUYF01000003">
    <property type="protein sequence ID" value="OOL81668.1"/>
    <property type="molecule type" value="Genomic_DNA"/>
</dbReference>
<evidence type="ECO:0000256" key="1">
    <source>
        <dbReference type="ARBA" id="ARBA00010555"/>
    </source>
</evidence>
<evidence type="ECO:0000256" key="2">
    <source>
        <dbReference type="ARBA" id="ARBA00011322"/>
    </source>
</evidence>
<dbReference type="GO" id="GO:0008408">
    <property type="term" value="F:3'-5' exonuclease activity"/>
    <property type="evidence" value="ECO:0007669"/>
    <property type="project" value="InterPro"/>
</dbReference>
<dbReference type="PANTHER" id="PTHR30337">
    <property type="entry name" value="COMPONENT OF ATP-DEPENDENT DSDNA EXONUCLEASE"/>
    <property type="match status" value="1"/>
</dbReference>
<dbReference type="RefSeq" id="WP_077863083.1">
    <property type="nucleotide sequence ID" value="NZ_CALFGV010000008.1"/>
</dbReference>
<proteinExistence type="inferred from homology"/>
<feature type="domain" description="Calcineurin-like phosphoesterase" evidence="8">
    <location>
        <begin position="1"/>
        <end position="220"/>
    </location>
</feature>
<dbReference type="InterPro" id="IPR004843">
    <property type="entry name" value="Calcineurin-like_PHP"/>
</dbReference>
<dbReference type="InterPro" id="IPR026843">
    <property type="entry name" value="SbcD_C"/>
</dbReference>
<evidence type="ECO:0000256" key="6">
    <source>
        <dbReference type="ARBA" id="ARBA00022839"/>
    </source>
</evidence>
<accession>A0A1S8KPK7</accession>
<sequence>MRFLHTADWHIGKIVHEQSMLADQAYILEQLIEQVEEYEVDAVLMAGDLYDRSLPPKEAVSLVNQTLSRLINELEVPVFIIAGNHDSNERIEYLSGVAEAKQLYMEGTLKAYTRKVSLKEADIYMMPYADHVLIRQALDQPEIRTIEEAVAAQVEQITSSDEFDRSRINMVMFHGYVISGSRTSLVESDSERPLSIGTAEWIDQSIFDAFDYVALGHLHKGQKVGSNRIRYSGSPLKYSKSEAAHQKKSFIIDIDRDSLEVTPVPLIPKRDMRIVRGAFDDLMQQDWSDDYIFIELTDDMFIQDAMSRLRGQFPQILGLEYVNLRADQSTYQTGRSQDLKRQSIESLFSDFFEQYTEHTLDEPRREVVREIVRLVEQEETV</sequence>
<dbReference type="NCBIfam" id="TIGR00619">
    <property type="entry name" value="sbcd"/>
    <property type="match status" value="1"/>
</dbReference>
<dbReference type="GO" id="GO:0006260">
    <property type="term" value="P:DNA replication"/>
    <property type="evidence" value="ECO:0007669"/>
    <property type="project" value="UniProtKB-KW"/>
</dbReference>
<dbReference type="InterPro" id="IPR004593">
    <property type="entry name" value="SbcD"/>
</dbReference>
<dbReference type="GO" id="GO:0006310">
    <property type="term" value="P:DNA recombination"/>
    <property type="evidence" value="ECO:0007669"/>
    <property type="project" value="UniProtKB-KW"/>
</dbReference>
<evidence type="ECO:0000313" key="11">
    <source>
        <dbReference type="Proteomes" id="UP000190409"/>
    </source>
</evidence>
<gene>
    <name evidence="7" type="primary">sbcD</name>
    <name evidence="10" type="ORF">BWX42_08170</name>
</gene>
<evidence type="ECO:0000259" key="8">
    <source>
        <dbReference type="Pfam" id="PF00149"/>
    </source>
</evidence>
<feature type="domain" description="Nuclease SbcCD subunit D C-terminal" evidence="9">
    <location>
        <begin position="268"/>
        <end position="354"/>
    </location>
</feature>
<comment type="caution">
    <text evidence="10">The sequence shown here is derived from an EMBL/GenBank/DDBJ whole genome shotgun (WGS) entry which is preliminary data.</text>
</comment>
<dbReference type="InterPro" id="IPR041796">
    <property type="entry name" value="Mre11_N"/>
</dbReference>
<keyword evidence="6 7" id="KW-0269">Exonuclease</keyword>
<dbReference type="Proteomes" id="UP000190409">
    <property type="component" value="Unassembled WGS sequence"/>
</dbReference>
<evidence type="ECO:0000256" key="5">
    <source>
        <dbReference type="ARBA" id="ARBA00022801"/>
    </source>
</evidence>